<name>A0ABV0BMX8_9SPHI</name>
<feature type="transmembrane region" description="Helical" evidence="2">
    <location>
        <begin position="28"/>
        <end position="47"/>
    </location>
</feature>
<dbReference type="Proteomes" id="UP001409291">
    <property type="component" value="Unassembled WGS sequence"/>
</dbReference>
<evidence type="ECO:0000256" key="1">
    <source>
        <dbReference type="SAM" id="MobiDB-lite"/>
    </source>
</evidence>
<keyword evidence="2" id="KW-0812">Transmembrane</keyword>
<feature type="compositionally biased region" description="Acidic residues" evidence="1">
    <location>
        <begin position="248"/>
        <end position="263"/>
    </location>
</feature>
<evidence type="ECO:0000313" key="4">
    <source>
        <dbReference type="Proteomes" id="UP001409291"/>
    </source>
</evidence>
<reference evidence="3 4" key="1">
    <citation type="submission" date="2024-04" db="EMBL/GenBank/DDBJ databases">
        <title>WGS of bacteria from Torrens River.</title>
        <authorList>
            <person name="Wyrsch E.R."/>
            <person name="Drigo B."/>
        </authorList>
    </citation>
    <scope>NUCLEOTIDE SEQUENCE [LARGE SCALE GENOMIC DNA]</scope>
    <source>
        <strain evidence="3 4">TWI391</strain>
    </source>
</reference>
<keyword evidence="2" id="KW-1133">Transmembrane helix</keyword>
<dbReference type="RefSeq" id="WP_346580443.1">
    <property type="nucleotide sequence ID" value="NZ_JBDJLH010000005.1"/>
</dbReference>
<sequence>MDRTNSNSSQFHSSDNLPEPKSKSNKKTIFWVVLIIALLAIVCFIAFQFGVYKQRQEVYTEEIAYPADSVFVNGWASQEDYAYWKNAVFTIPEYNDIPVPFQRAIVKIFMDNKFMQNEDNNQYFFTKIKDRAPKVIAYGNFTGQGDKEMAFLLEKQDFASSAIFIITDQGNLLYWKDLSSELPTIKQFVKGALIYLNDMKLVPAPTDGIIKQNKNSKYVLIYNRETKTFDEHYQYTDEDVKNSKQEMEGDEETVEEVDTAVVE</sequence>
<keyword evidence="2" id="KW-0472">Membrane</keyword>
<protein>
    <submittedName>
        <fullName evidence="3">Uncharacterized protein</fullName>
    </submittedName>
</protein>
<evidence type="ECO:0000313" key="3">
    <source>
        <dbReference type="EMBL" id="MEN5375932.1"/>
    </source>
</evidence>
<keyword evidence="4" id="KW-1185">Reference proteome</keyword>
<comment type="caution">
    <text evidence="3">The sequence shown here is derived from an EMBL/GenBank/DDBJ whole genome shotgun (WGS) entry which is preliminary data.</text>
</comment>
<feature type="region of interest" description="Disordered" evidence="1">
    <location>
        <begin position="239"/>
        <end position="263"/>
    </location>
</feature>
<feature type="compositionally biased region" description="Polar residues" evidence="1">
    <location>
        <begin position="1"/>
        <end position="16"/>
    </location>
</feature>
<proteinExistence type="predicted"/>
<feature type="region of interest" description="Disordered" evidence="1">
    <location>
        <begin position="1"/>
        <end position="23"/>
    </location>
</feature>
<accession>A0ABV0BMX8</accession>
<organism evidence="3 4">
    <name type="scientific">Sphingobacterium kitahiroshimense</name>
    <dbReference type="NCBI Taxonomy" id="470446"/>
    <lineage>
        <taxon>Bacteria</taxon>
        <taxon>Pseudomonadati</taxon>
        <taxon>Bacteroidota</taxon>
        <taxon>Sphingobacteriia</taxon>
        <taxon>Sphingobacteriales</taxon>
        <taxon>Sphingobacteriaceae</taxon>
        <taxon>Sphingobacterium</taxon>
    </lineage>
</organism>
<gene>
    <name evidence="3" type="ORF">ABE541_01530</name>
</gene>
<dbReference type="EMBL" id="JBDJNQ010000001">
    <property type="protein sequence ID" value="MEN5375932.1"/>
    <property type="molecule type" value="Genomic_DNA"/>
</dbReference>
<evidence type="ECO:0000256" key="2">
    <source>
        <dbReference type="SAM" id="Phobius"/>
    </source>
</evidence>